<dbReference type="InterPro" id="IPR013961">
    <property type="entry name" value="RAI1"/>
</dbReference>
<dbReference type="InterPro" id="IPR039039">
    <property type="entry name" value="RAI1-like_fam"/>
</dbReference>
<dbReference type="GO" id="GO:0005634">
    <property type="term" value="C:nucleus"/>
    <property type="evidence" value="ECO:0007669"/>
    <property type="project" value="UniProtKB-SubCell"/>
</dbReference>
<dbReference type="GO" id="GO:0003723">
    <property type="term" value="F:RNA binding"/>
    <property type="evidence" value="ECO:0007669"/>
    <property type="project" value="UniProtKB-KW"/>
</dbReference>
<evidence type="ECO:0000313" key="6">
    <source>
        <dbReference type="Proteomes" id="UP000663860"/>
    </source>
</evidence>
<dbReference type="Pfam" id="PF08652">
    <property type="entry name" value="RAI1"/>
    <property type="match status" value="1"/>
</dbReference>
<gene>
    <name evidence="4" type="ORF">IZO911_LOCUS5437</name>
    <name evidence="5" type="ORF">KXQ929_LOCUS29473</name>
</gene>
<dbReference type="GO" id="GO:0110155">
    <property type="term" value="P:NAD-cap decapping"/>
    <property type="evidence" value="ECO:0007669"/>
    <property type="project" value="TreeGrafter"/>
</dbReference>
<dbReference type="GO" id="GO:0046872">
    <property type="term" value="F:metal ion binding"/>
    <property type="evidence" value="ECO:0007669"/>
    <property type="project" value="UniProtKB-KW"/>
</dbReference>
<dbReference type="GO" id="GO:0000166">
    <property type="term" value="F:nucleotide binding"/>
    <property type="evidence" value="ECO:0007669"/>
    <property type="project" value="UniProtKB-KW"/>
</dbReference>
<comment type="caution">
    <text evidence="4">The sequence shown here is derived from an EMBL/GenBank/DDBJ whole genome shotgun (WGS) entry which is preliminary data.</text>
</comment>
<keyword evidence="2" id="KW-0539">Nucleus</keyword>
<sequence>MNNSNIRKVFDSNQSAIAFEDYDDQTLDPQILSTLTDSYLPNVLGSFNLIKPLPSDPKNIIDYDRCIRIPPQTPYFQKPELYSMFPRRSRRPRHHPPEYSSLLPLLIAAKRNNVAIDQFDIVSERNSFRKIATNKGDYVISVMKFGSTLFLRRHDDKRGEWNNVGQQFERMCTPGYHRIGTYNQLIEGHIGNLRTIIVAETDAVSIEDGKAIELKCRLNQQIKDRHDSWIETFFGGVETIFVGCRSNSEPPQLLSIEPHPASTMIGDQNKKATLAHLYRVLRFLLVNVETNGTYLFSRHYDQRIGKKGLYLYKVADQHEEELRFVSQQMLDQLNFKF</sequence>
<comment type="similarity">
    <text evidence="1 2">Belongs to the DXO/Dom3Z family.</text>
</comment>
<dbReference type="AlphaFoldDB" id="A0A813QYH8"/>
<keyword evidence="2" id="KW-0694">RNA-binding</keyword>
<comment type="function">
    <text evidence="2">Decapping enzyme for NAD-capped RNAs: specifically hydrolyzes the nicotinamide adenine dinucleotide (NAD) cap from a subset of RNAs by removing the entire NAD moiety from the 5'-end of an NAD-capped RNA.</text>
</comment>
<comment type="subcellular location">
    <subcellularLocation>
        <location evidence="2">Nucleus</location>
    </subcellularLocation>
</comment>
<dbReference type="PANTHER" id="PTHR12395:SF12">
    <property type="entry name" value="DECAPPING NUCLEASE"/>
    <property type="match status" value="1"/>
</dbReference>
<protein>
    <recommendedName>
        <fullName evidence="2">Decapping nuclease</fullName>
        <ecNumber evidence="2">3.6.1.-</ecNumber>
    </recommendedName>
</protein>
<evidence type="ECO:0000256" key="2">
    <source>
        <dbReference type="RuleBase" id="RU367113"/>
    </source>
</evidence>
<dbReference type="PANTHER" id="PTHR12395">
    <property type="entry name" value="DOM-3 RELATED"/>
    <property type="match status" value="1"/>
</dbReference>
<dbReference type="GO" id="GO:0004518">
    <property type="term" value="F:nuclease activity"/>
    <property type="evidence" value="ECO:0007669"/>
    <property type="project" value="UniProtKB-KW"/>
</dbReference>
<dbReference type="GO" id="GO:0034353">
    <property type="term" value="F:mRNA 5'-diphosphatase activity"/>
    <property type="evidence" value="ECO:0007669"/>
    <property type="project" value="TreeGrafter"/>
</dbReference>
<dbReference type="EC" id="3.6.1.-" evidence="2"/>
<name>A0A813QYH8_9BILA</name>
<dbReference type="GO" id="GO:0000956">
    <property type="term" value="P:nuclear-transcribed mRNA catabolic process"/>
    <property type="evidence" value="ECO:0007669"/>
    <property type="project" value="TreeGrafter"/>
</dbReference>
<keyword evidence="2" id="KW-0540">Nuclease</keyword>
<dbReference type="Proteomes" id="UP000663868">
    <property type="component" value="Unassembled WGS sequence"/>
</dbReference>
<keyword evidence="2" id="KW-0378">Hydrolase</keyword>
<proteinExistence type="inferred from homology"/>
<dbReference type="Proteomes" id="UP000663860">
    <property type="component" value="Unassembled WGS sequence"/>
</dbReference>
<dbReference type="GO" id="GO:0005829">
    <property type="term" value="C:cytosol"/>
    <property type="evidence" value="ECO:0007669"/>
    <property type="project" value="TreeGrafter"/>
</dbReference>
<dbReference type="EMBL" id="CAJOBB010003056">
    <property type="protein sequence ID" value="CAF4017562.1"/>
    <property type="molecule type" value="Genomic_DNA"/>
</dbReference>
<evidence type="ECO:0000313" key="5">
    <source>
        <dbReference type="EMBL" id="CAF4017562.1"/>
    </source>
</evidence>
<keyword evidence="2" id="KW-0479">Metal-binding</keyword>
<dbReference type="EMBL" id="CAJNOE010000032">
    <property type="protein sequence ID" value="CAF0773803.1"/>
    <property type="molecule type" value="Genomic_DNA"/>
</dbReference>
<comment type="cofactor">
    <cofactor evidence="2">
        <name>a divalent metal cation</name>
        <dbReference type="ChEBI" id="CHEBI:60240"/>
    </cofactor>
</comment>
<reference evidence="4" key="1">
    <citation type="submission" date="2021-02" db="EMBL/GenBank/DDBJ databases">
        <authorList>
            <person name="Nowell W R."/>
        </authorList>
    </citation>
    <scope>NUCLEOTIDE SEQUENCE</scope>
</reference>
<accession>A0A813QYH8</accession>
<evidence type="ECO:0000313" key="4">
    <source>
        <dbReference type="EMBL" id="CAF0773803.1"/>
    </source>
</evidence>
<keyword evidence="2" id="KW-0547">Nucleotide-binding</keyword>
<evidence type="ECO:0000256" key="1">
    <source>
        <dbReference type="ARBA" id="ARBA00006562"/>
    </source>
</evidence>
<evidence type="ECO:0000259" key="3">
    <source>
        <dbReference type="Pfam" id="PF08652"/>
    </source>
</evidence>
<organism evidence="4 6">
    <name type="scientific">Adineta steineri</name>
    <dbReference type="NCBI Taxonomy" id="433720"/>
    <lineage>
        <taxon>Eukaryota</taxon>
        <taxon>Metazoa</taxon>
        <taxon>Spiralia</taxon>
        <taxon>Gnathifera</taxon>
        <taxon>Rotifera</taxon>
        <taxon>Eurotatoria</taxon>
        <taxon>Bdelloidea</taxon>
        <taxon>Adinetida</taxon>
        <taxon>Adinetidae</taxon>
        <taxon>Adineta</taxon>
    </lineage>
</organism>
<feature type="domain" description="RAI1-like" evidence="3">
    <location>
        <begin position="83"/>
        <end position="315"/>
    </location>
</feature>